<gene>
    <name evidence="6" type="ORF">FOE67_02790</name>
</gene>
<dbReference type="Pfam" id="PF00589">
    <property type="entry name" value="Phage_integrase"/>
    <property type="match status" value="1"/>
</dbReference>
<feature type="domain" description="Tyr recombinase" evidence="5">
    <location>
        <begin position="200"/>
        <end position="391"/>
    </location>
</feature>
<dbReference type="PANTHER" id="PTHR30349:SF64">
    <property type="entry name" value="PROPHAGE INTEGRASE INTD-RELATED"/>
    <property type="match status" value="1"/>
</dbReference>
<evidence type="ECO:0000256" key="1">
    <source>
        <dbReference type="ARBA" id="ARBA00008857"/>
    </source>
</evidence>
<evidence type="ECO:0000256" key="2">
    <source>
        <dbReference type="ARBA" id="ARBA00023125"/>
    </source>
</evidence>
<dbReference type="Gene3D" id="1.10.150.130">
    <property type="match status" value="1"/>
</dbReference>
<name>A0A7W3T091_9ACTN</name>
<dbReference type="SUPFAM" id="SSF56349">
    <property type="entry name" value="DNA breaking-rejoining enzymes"/>
    <property type="match status" value="1"/>
</dbReference>
<organism evidence="6 7">
    <name type="scientific">Streptomyces calidiresistens</name>
    <dbReference type="NCBI Taxonomy" id="1485586"/>
    <lineage>
        <taxon>Bacteria</taxon>
        <taxon>Bacillati</taxon>
        <taxon>Actinomycetota</taxon>
        <taxon>Actinomycetes</taxon>
        <taxon>Kitasatosporales</taxon>
        <taxon>Streptomycetaceae</taxon>
        <taxon>Streptomyces</taxon>
    </lineage>
</organism>
<accession>A0A7W3T091</accession>
<dbReference type="InterPro" id="IPR050090">
    <property type="entry name" value="Tyrosine_recombinase_XerCD"/>
</dbReference>
<dbReference type="PROSITE" id="PS51898">
    <property type="entry name" value="TYR_RECOMBINASE"/>
    <property type="match status" value="1"/>
</dbReference>
<comment type="caution">
    <text evidence="6">The sequence shown here is derived from an EMBL/GenBank/DDBJ whole genome shotgun (WGS) entry which is preliminary data.</text>
</comment>
<dbReference type="AlphaFoldDB" id="A0A7W3T091"/>
<evidence type="ECO:0000256" key="3">
    <source>
        <dbReference type="ARBA" id="ARBA00023172"/>
    </source>
</evidence>
<keyword evidence="7" id="KW-1185">Reference proteome</keyword>
<dbReference type="InterPro" id="IPR002104">
    <property type="entry name" value="Integrase_catalytic"/>
</dbReference>
<keyword evidence="3" id="KW-0233">DNA recombination</keyword>
<proteinExistence type="inferred from homology"/>
<dbReference type="Gene3D" id="1.10.443.10">
    <property type="entry name" value="Intergrase catalytic core"/>
    <property type="match status" value="1"/>
</dbReference>
<dbReference type="GO" id="GO:0015074">
    <property type="term" value="P:DNA integration"/>
    <property type="evidence" value="ECO:0007669"/>
    <property type="project" value="InterPro"/>
</dbReference>
<feature type="compositionally biased region" description="Basic and acidic residues" evidence="4">
    <location>
        <begin position="1"/>
        <end position="12"/>
    </location>
</feature>
<evidence type="ECO:0000313" key="7">
    <source>
        <dbReference type="Proteomes" id="UP000530234"/>
    </source>
</evidence>
<comment type="similarity">
    <text evidence="1">Belongs to the 'phage' integrase family.</text>
</comment>
<feature type="region of interest" description="Disordered" evidence="4">
    <location>
        <begin position="1"/>
        <end position="37"/>
    </location>
</feature>
<dbReference type="CDD" id="cd01189">
    <property type="entry name" value="INT_ICEBs1_C_like"/>
    <property type="match status" value="1"/>
</dbReference>
<dbReference type="InterPro" id="IPR013762">
    <property type="entry name" value="Integrase-like_cat_sf"/>
</dbReference>
<dbReference type="InterPro" id="IPR010998">
    <property type="entry name" value="Integrase_recombinase_N"/>
</dbReference>
<dbReference type="GO" id="GO:0003677">
    <property type="term" value="F:DNA binding"/>
    <property type="evidence" value="ECO:0007669"/>
    <property type="project" value="UniProtKB-KW"/>
</dbReference>
<feature type="non-terminal residue" evidence="6">
    <location>
        <position position="412"/>
    </location>
</feature>
<evidence type="ECO:0000256" key="4">
    <source>
        <dbReference type="SAM" id="MobiDB-lite"/>
    </source>
</evidence>
<reference evidence="7" key="1">
    <citation type="submission" date="2019-10" db="EMBL/GenBank/DDBJ databases">
        <title>Streptomyces sp. nov., a novel actinobacterium isolated from alkaline environment.</title>
        <authorList>
            <person name="Golinska P."/>
        </authorList>
    </citation>
    <scope>NUCLEOTIDE SEQUENCE [LARGE SCALE GENOMIC DNA]</scope>
    <source>
        <strain evidence="7">DSM 42108</strain>
    </source>
</reference>
<sequence length="412" mass="46873">MASIVERPKKDGSVTYQVKWREGGGRGAPGQSENFTDRDQAETFKRLVDAHGQRWPRGWVRGKGFVEEQAEPDDVPWLEWALRYVGRLTGVDARTKRDYARMLEQSMDLHHTTHSGLVVQGTIKNLTADDVQDWVRVQEEGERDPVDGERWVQEPKSPKTISNRHGLLFTIFAAAVKAKVREDNPCEGTRLPRTDDQLVEEMVFLEREEYRRLAGGIRDPRARLLADWLVGTGMRWGEATAVQTRDISLSQGTVTVQRAWKKTPDGYRLGPPKTKRSRRTLALTGTQVDVLRPLLEGRGPEQLVFRTVQDRRWRHSNFWDRQWKPAVDAAVAAGLPRRPRIHDLRHTHVAWLIAKNIPLPAIQARLGHESIKTTVDRYGHLTRELDEEIVAAVDAAMADPVEGAEERGGLRV</sequence>
<dbReference type="GO" id="GO:0006310">
    <property type="term" value="P:DNA recombination"/>
    <property type="evidence" value="ECO:0007669"/>
    <property type="project" value="UniProtKB-KW"/>
</dbReference>
<dbReference type="EMBL" id="VKHS01000028">
    <property type="protein sequence ID" value="MBB0228463.1"/>
    <property type="molecule type" value="Genomic_DNA"/>
</dbReference>
<evidence type="ECO:0000259" key="5">
    <source>
        <dbReference type="PROSITE" id="PS51898"/>
    </source>
</evidence>
<dbReference type="InterPro" id="IPR011010">
    <property type="entry name" value="DNA_brk_join_enz"/>
</dbReference>
<dbReference type="PANTHER" id="PTHR30349">
    <property type="entry name" value="PHAGE INTEGRASE-RELATED"/>
    <property type="match status" value="1"/>
</dbReference>
<evidence type="ECO:0000313" key="6">
    <source>
        <dbReference type="EMBL" id="MBB0228463.1"/>
    </source>
</evidence>
<dbReference type="Proteomes" id="UP000530234">
    <property type="component" value="Unassembled WGS sequence"/>
</dbReference>
<dbReference type="RefSeq" id="WP_182660143.1">
    <property type="nucleotide sequence ID" value="NZ_VKHS01000028.1"/>
</dbReference>
<protein>
    <submittedName>
        <fullName evidence="6">Tyrosine-type recombinase/integrase</fullName>
    </submittedName>
</protein>
<keyword evidence="2" id="KW-0238">DNA-binding</keyword>